<keyword evidence="3" id="KW-0378">Hydrolase</keyword>
<gene>
    <name evidence="7" type="ORF">LL252_18470</name>
</gene>
<comment type="cofactor">
    <cofactor evidence="1">
        <name>Zn(2+)</name>
        <dbReference type="ChEBI" id="CHEBI:29105"/>
    </cofactor>
</comment>
<name>A0A9Q3US38_9GAMM</name>
<evidence type="ECO:0000256" key="5">
    <source>
        <dbReference type="SAM" id="MobiDB-lite"/>
    </source>
</evidence>
<evidence type="ECO:0000256" key="1">
    <source>
        <dbReference type="ARBA" id="ARBA00001947"/>
    </source>
</evidence>
<dbReference type="PANTHER" id="PTHR11271:SF6">
    <property type="entry name" value="GUANINE DEAMINASE"/>
    <property type="match status" value="1"/>
</dbReference>
<evidence type="ECO:0000256" key="2">
    <source>
        <dbReference type="ARBA" id="ARBA00022723"/>
    </source>
</evidence>
<sequence length="425" mass="47560">MAQPLLIRASLLNPVDADHWVFYRDGGVLVHEGRILGVGAMSEFRQQPVGAMLELDSLLVPGFVDVHIHWVQHHVRGRFQRDLMEWLRNHIWPEEMGFDNELFARRHAQNFFHDTVRAGTTLGMAYSSPHVRALEIAASEAIGDWVLGNSIMEKAAPEPLCRASPDNADQVAPLLKKLGREHYAVTPRFALNCSAALMRDLGDLARRENALIQTHLSESVNEVREIREAFPEAQDYTDVYDRAGLLGPRSVLGHCIHLSTREHQTLARRGAWIAHCPSSNEALDSGRMDLQAIRRHGIRYALASDVGAGPSHSMLHVMQRFLAQHRDAGVDVNAREALYHATLAGAECLGRGDRAGSFAPGKRADFVELPLPDGSGGPDHWFESLLAGEARDLEERPLRTWIEGHPMETDFDDEDDDHWPPPDWD</sequence>
<dbReference type="GO" id="GO:0046098">
    <property type="term" value="P:guanine metabolic process"/>
    <property type="evidence" value="ECO:0007669"/>
    <property type="project" value="TreeGrafter"/>
</dbReference>
<proteinExistence type="predicted"/>
<protein>
    <submittedName>
        <fullName evidence="7">Amidohydrolase family protein</fullName>
    </submittedName>
</protein>
<organism evidence="7 8">
    <name type="scientific">Alloalcanivorax marinus</name>
    <dbReference type="NCBI Taxonomy" id="1177169"/>
    <lineage>
        <taxon>Bacteria</taxon>
        <taxon>Pseudomonadati</taxon>
        <taxon>Pseudomonadota</taxon>
        <taxon>Gammaproteobacteria</taxon>
        <taxon>Oceanospirillales</taxon>
        <taxon>Alcanivoracaceae</taxon>
        <taxon>Alloalcanivorax</taxon>
    </lineage>
</organism>
<reference evidence="7" key="1">
    <citation type="submission" date="2021-10" db="EMBL/GenBank/DDBJ databases">
        <title>The diversity and Nitrogen Metabolism of Culturable Nitrate-Utilizing Bacteria Within the Oxygen Minimum Zone of the Changjiang (Yangtze River)Estuary.</title>
        <authorList>
            <person name="Zhang D."/>
            <person name="Zheng J."/>
            <person name="Liu S."/>
            <person name="He W."/>
        </authorList>
    </citation>
    <scope>NUCLEOTIDE SEQUENCE</scope>
    <source>
        <strain evidence="7">FXH-223</strain>
    </source>
</reference>
<dbReference type="EMBL" id="JAJGNA010000044">
    <property type="protein sequence ID" value="MCC4310554.1"/>
    <property type="molecule type" value="Genomic_DNA"/>
</dbReference>
<dbReference type="InterPro" id="IPR011059">
    <property type="entry name" value="Metal-dep_hydrolase_composite"/>
</dbReference>
<dbReference type="InterPro" id="IPR032466">
    <property type="entry name" value="Metal_Hydrolase"/>
</dbReference>
<accession>A0A9Q3US38</accession>
<keyword evidence="4" id="KW-0862">Zinc</keyword>
<evidence type="ECO:0000313" key="7">
    <source>
        <dbReference type="EMBL" id="MCC4310554.1"/>
    </source>
</evidence>
<dbReference type="Pfam" id="PF01979">
    <property type="entry name" value="Amidohydro_1"/>
    <property type="match status" value="1"/>
</dbReference>
<evidence type="ECO:0000256" key="3">
    <source>
        <dbReference type="ARBA" id="ARBA00022801"/>
    </source>
</evidence>
<evidence type="ECO:0000313" key="8">
    <source>
        <dbReference type="Proteomes" id="UP001108027"/>
    </source>
</evidence>
<dbReference type="InterPro" id="IPR051607">
    <property type="entry name" value="Metallo-dep_hydrolases"/>
</dbReference>
<keyword evidence="2" id="KW-0479">Metal-binding</keyword>
<evidence type="ECO:0000259" key="6">
    <source>
        <dbReference type="Pfam" id="PF01979"/>
    </source>
</evidence>
<keyword evidence="8" id="KW-1185">Reference proteome</keyword>
<dbReference type="InterPro" id="IPR006680">
    <property type="entry name" value="Amidohydro-rel"/>
</dbReference>
<dbReference type="GO" id="GO:0008892">
    <property type="term" value="F:guanine deaminase activity"/>
    <property type="evidence" value="ECO:0007669"/>
    <property type="project" value="TreeGrafter"/>
</dbReference>
<dbReference type="GO" id="GO:0005829">
    <property type="term" value="C:cytosol"/>
    <property type="evidence" value="ECO:0007669"/>
    <property type="project" value="TreeGrafter"/>
</dbReference>
<dbReference type="Proteomes" id="UP001108027">
    <property type="component" value="Unassembled WGS sequence"/>
</dbReference>
<dbReference type="Gene3D" id="3.20.20.140">
    <property type="entry name" value="Metal-dependent hydrolases"/>
    <property type="match status" value="1"/>
</dbReference>
<comment type="caution">
    <text evidence="7">The sequence shown here is derived from an EMBL/GenBank/DDBJ whole genome shotgun (WGS) entry which is preliminary data.</text>
</comment>
<dbReference type="RefSeq" id="WP_204427664.1">
    <property type="nucleotide sequence ID" value="NZ_ARXL01000186.1"/>
</dbReference>
<dbReference type="SUPFAM" id="SSF51556">
    <property type="entry name" value="Metallo-dependent hydrolases"/>
    <property type="match status" value="1"/>
</dbReference>
<dbReference type="AlphaFoldDB" id="A0A9Q3US38"/>
<dbReference type="SUPFAM" id="SSF51338">
    <property type="entry name" value="Composite domain of metallo-dependent hydrolases"/>
    <property type="match status" value="1"/>
</dbReference>
<dbReference type="Gene3D" id="2.30.40.10">
    <property type="entry name" value="Urease, subunit C, domain 1"/>
    <property type="match status" value="1"/>
</dbReference>
<feature type="domain" description="Amidohydrolase-related" evidence="6">
    <location>
        <begin position="59"/>
        <end position="369"/>
    </location>
</feature>
<dbReference type="PANTHER" id="PTHR11271">
    <property type="entry name" value="GUANINE DEAMINASE"/>
    <property type="match status" value="1"/>
</dbReference>
<dbReference type="GO" id="GO:0008270">
    <property type="term" value="F:zinc ion binding"/>
    <property type="evidence" value="ECO:0007669"/>
    <property type="project" value="TreeGrafter"/>
</dbReference>
<evidence type="ECO:0000256" key="4">
    <source>
        <dbReference type="ARBA" id="ARBA00022833"/>
    </source>
</evidence>
<feature type="region of interest" description="Disordered" evidence="5">
    <location>
        <begin position="397"/>
        <end position="425"/>
    </location>
</feature>